<organism evidence="1 2">
    <name type="scientific">Pseudoalteromonas undina</name>
    <dbReference type="NCBI Taxonomy" id="43660"/>
    <lineage>
        <taxon>Bacteria</taxon>
        <taxon>Pseudomonadati</taxon>
        <taxon>Pseudomonadota</taxon>
        <taxon>Gammaproteobacteria</taxon>
        <taxon>Alteromonadales</taxon>
        <taxon>Pseudoalteromonadaceae</taxon>
        <taxon>Pseudoalteromonas</taxon>
    </lineage>
</organism>
<accession>A0ACC6R783</accession>
<reference evidence="1" key="1">
    <citation type="submission" date="2024-02" db="EMBL/GenBank/DDBJ databases">
        <title>Bacteria isolated from the canopy kelp, Nereocystis luetkeana.</title>
        <authorList>
            <person name="Pfister C.A."/>
            <person name="Younker I.T."/>
            <person name="Light S.H."/>
        </authorList>
    </citation>
    <scope>NUCLEOTIDE SEQUENCE</scope>
    <source>
        <strain evidence="1">TN.2.01</strain>
    </source>
</reference>
<gene>
    <name evidence="1" type="ORF">V6250_16575</name>
</gene>
<comment type="caution">
    <text evidence="1">The sequence shown here is derived from an EMBL/GenBank/DDBJ whole genome shotgun (WGS) entry which is preliminary data.</text>
</comment>
<sequence>MSEIKTKILAAINENRFIDEVLELEDRRKNTESVVSELIELHKGLIINIPELFLSLGNTTGQYNLFLALDFFSKLLPKLNIEVSEAIEVVDYLHELNQQDLASGTILDAYIDFCAASEDRVIDSLNYSIKHSETKSHFIPLSLIAGSRVNFPKYFSQIIELTTNQSAVVRTSAVFALGRIDYEERQEETERALKQVSKIVIKEQVSDLYANALKTLISLKRANPQLAIEEEIDNILSVTGDAILHVASSTFVHQQDVITQSISSKLLIYLLSTDTRNKGTLSNIDHGLSRQIKAENIDSVLEFIEPYLITNQKHITINSFSCTIRMLLDNDNKHLSYIITKWLSSKQTFLCRAVMDILENVYAEEFSIYADIKLLGNDTDKRIFTARKAVGWLFHKPITAASYLISLIDTASDEEAQHIEELLFEPLLLSYSGKVKRYLIKQKEIGNKKTAQIVSKVFSRLSSYDEGLKSAWEIKELRCPQSQYEAWHRHFNQQVSDSYNETKKGSIAELFTSVTLLYGNCSIHQVHLADGDSKRVESPLQSFEHSTEFPRLDSLDPYGCDFDLRVLRVEGCDK</sequence>
<dbReference type="EMBL" id="JBAKAX010000022">
    <property type="protein sequence ID" value="MEL0605789.1"/>
    <property type="molecule type" value="Genomic_DNA"/>
</dbReference>
<keyword evidence="2" id="KW-1185">Reference proteome</keyword>
<evidence type="ECO:0000313" key="1">
    <source>
        <dbReference type="EMBL" id="MEL0605789.1"/>
    </source>
</evidence>
<name>A0ACC6R783_9GAMM</name>
<proteinExistence type="predicted"/>
<protein>
    <submittedName>
        <fullName evidence="1">Uncharacterized protein</fullName>
    </submittedName>
</protein>
<evidence type="ECO:0000313" key="2">
    <source>
        <dbReference type="Proteomes" id="UP001374952"/>
    </source>
</evidence>
<dbReference type="Proteomes" id="UP001374952">
    <property type="component" value="Unassembled WGS sequence"/>
</dbReference>